<comment type="caution">
    <text evidence="4">The sequence shown here is derived from an EMBL/GenBank/DDBJ whole genome shotgun (WGS) entry which is preliminary data.</text>
</comment>
<sequence length="999" mass="109898">MPLEEPRSGQAKPAAPMSAHPAAAPARPTDRAIDARDLTRDLARDLERDLESELLDLVARTREQASEDPFRNPVLAVTLAITRQLDRDEIGEADLDALLATLRRRALTARAERLRGYVGLDADASAGEPSPVADLANRLVAAVARGSGDFEAFRDRVGRTAFAAVFTAHPTFGMPRAVAELIARAASLAEADRRAPIIGEAAARSTRPDPQISLDDEFEQACVAANHGRAAIDAFNGAILDAARARWPDRWTELVPKPLAIASWVGCDTDGRTDIGWWDTMRYRLISKRMQFDRLLRDLPDIPATRVVRELTAGARAAVERQLAGAPLLGTKPSLEAVHRFALALIIERERAQTDAGPILAGLAAAIGAAETDADRRAIAVLRSGVAAHGLSNALPHFRLNASQIHNAVRRVIELEGEPTDAAQRRSHLSAINTLLNDVRAVPVDFGALAAERASAARLMMTITQILKHVDGTHPVRFLIAETETGYTLLAALWLARHYGISDRLEITPLFETASALEQGIRVLDDALRNPHWRAHLKRLGRLSVQFGYSDSGRYVGQLAATFWIERLRLRITELMVQNGLSDIELVIFDTHGESIGRGAHPTSLRDRLAYLAPEDSRQRNARAGIRERLESSFQGSDGYLMFGSPELAGASVARIAEHVFADALTEDDAFADYALNDRAAAPATDPIYEEADFAAEFFRVVRQDMEALVDDRGYAALLGTFGPSLIDRTGSRPVARQSDGGGPAAITHPRQMRAIPNNAILHQLGYLANSLHGVGRAAHRAPELFRHMRQNSVRFSRAFRLVQHASSVGDLDVMRAYIDSLDPAVWLERARRTRREARRDELVTIAAALERLNLAPDLRRLFGRLTRDGLFLQAAAPDLATMSTRLALLHAIRLALIHRIWFLAAHIPSFRPQAGLTREMLLERFLRLDIDGCLKLLDEIFPVTPDPTLGLNFGEPPGPRDVGTYEIEHNTLFGPIRRMFERVREISGIIQHEVGAFG</sequence>
<protein>
    <recommendedName>
        <fullName evidence="2">Phosphoenolpyruvate carboxylase</fullName>
    </recommendedName>
</protein>
<accession>A0ABU9ZIH3</accession>
<dbReference type="RefSeq" id="WP_183667552.1">
    <property type="nucleotide sequence ID" value="NZ_JACHOS010000005.1"/>
</dbReference>
<evidence type="ECO:0000313" key="5">
    <source>
        <dbReference type="Proteomes" id="UP001404845"/>
    </source>
</evidence>
<dbReference type="PANTHER" id="PTHR30523">
    <property type="entry name" value="PHOSPHOENOLPYRUVATE CARBOXYLASE"/>
    <property type="match status" value="1"/>
</dbReference>
<evidence type="ECO:0000256" key="2">
    <source>
        <dbReference type="ARBA" id="ARBA00022419"/>
    </source>
</evidence>
<organism evidence="4 5">
    <name type="scientific">Methylorubrum rhodesianum</name>
    <dbReference type="NCBI Taxonomy" id="29427"/>
    <lineage>
        <taxon>Bacteria</taxon>
        <taxon>Pseudomonadati</taxon>
        <taxon>Pseudomonadota</taxon>
        <taxon>Alphaproteobacteria</taxon>
        <taxon>Hyphomicrobiales</taxon>
        <taxon>Methylobacteriaceae</taxon>
        <taxon>Methylorubrum</taxon>
    </lineage>
</organism>
<evidence type="ECO:0000256" key="3">
    <source>
        <dbReference type="SAM" id="MobiDB-lite"/>
    </source>
</evidence>
<keyword evidence="4" id="KW-0456">Lyase</keyword>
<name>A0ABU9ZIH3_9HYPH</name>
<feature type="region of interest" description="Disordered" evidence="3">
    <location>
        <begin position="1"/>
        <end position="33"/>
    </location>
</feature>
<keyword evidence="5" id="KW-1185">Reference proteome</keyword>
<comment type="function">
    <text evidence="1">Forms oxaloacetate, a four-carbon dicarboxylic acid source for the tricarboxylic acid cycle.</text>
</comment>
<reference evidence="4 5" key="1">
    <citation type="journal article" date="2023" name="PLoS ONE">
        <title>Complete genome assembly of Hawai'i environmental nontuberculous mycobacteria reveals unexpected co-isolation with methylobacteria.</title>
        <authorList>
            <person name="Hendrix J."/>
            <person name="Epperson L.E."/>
            <person name="Tong E.I."/>
            <person name="Chan Y.L."/>
            <person name="Hasan N.A."/>
            <person name="Dawrs S.N."/>
            <person name="Norton G.J."/>
            <person name="Virdi R."/>
            <person name="Crooks J.L."/>
            <person name="Chan E.D."/>
            <person name="Honda J.R."/>
            <person name="Strong M."/>
        </authorList>
    </citation>
    <scope>NUCLEOTIDE SEQUENCE [LARGE SCALE GENOMIC DNA]</scope>
    <source>
        <strain evidence="4 5">NJH_HI01</strain>
    </source>
</reference>
<dbReference type="SUPFAM" id="SSF51621">
    <property type="entry name" value="Phosphoenolpyruvate/pyruvate domain"/>
    <property type="match status" value="1"/>
</dbReference>
<gene>
    <name evidence="4" type="ORF">PUR21_27135</name>
</gene>
<dbReference type="InterPro" id="IPR015813">
    <property type="entry name" value="Pyrv/PenolPyrv_kinase-like_dom"/>
</dbReference>
<proteinExistence type="predicted"/>
<evidence type="ECO:0000256" key="1">
    <source>
        <dbReference type="ARBA" id="ARBA00003670"/>
    </source>
</evidence>
<dbReference type="EMBL" id="JAQYXL010000001">
    <property type="protein sequence ID" value="MEN3231258.1"/>
    <property type="molecule type" value="Genomic_DNA"/>
</dbReference>
<dbReference type="PANTHER" id="PTHR30523:SF6">
    <property type="entry name" value="PHOSPHOENOLPYRUVATE CARBOXYLASE"/>
    <property type="match status" value="1"/>
</dbReference>
<dbReference type="Pfam" id="PF00311">
    <property type="entry name" value="PEPcase"/>
    <property type="match status" value="1"/>
</dbReference>
<feature type="compositionally biased region" description="Low complexity" evidence="3">
    <location>
        <begin position="11"/>
        <end position="27"/>
    </location>
</feature>
<dbReference type="GO" id="GO:0008964">
    <property type="term" value="F:phosphoenolpyruvate carboxylase activity"/>
    <property type="evidence" value="ECO:0007669"/>
    <property type="project" value="UniProtKB-EC"/>
</dbReference>
<evidence type="ECO:0000313" key="4">
    <source>
        <dbReference type="EMBL" id="MEN3231258.1"/>
    </source>
</evidence>
<dbReference type="Proteomes" id="UP001404845">
    <property type="component" value="Unassembled WGS sequence"/>
</dbReference>
<dbReference type="PRINTS" id="PR00150">
    <property type="entry name" value="PEPCARBXLASE"/>
</dbReference>
<dbReference type="InterPro" id="IPR021135">
    <property type="entry name" value="PEP_COase"/>
</dbReference>